<reference evidence="1" key="1">
    <citation type="submission" date="2014-05" db="EMBL/GenBank/DDBJ databases">
        <authorList>
            <person name="Chronopoulou M."/>
        </authorList>
    </citation>
    <scope>NUCLEOTIDE SEQUENCE</scope>
    <source>
        <tissue evidence="1">Whole organism</tissue>
    </source>
</reference>
<dbReference type="EMBL" id="HACA01024893">
    <property type="protein sequence ID" value="CDW42254.1"/>
    <property type="molecule type" value="Transcribed_RNA"/>
</dbReference>
<sequence length="51" mass="6089">SSCRYDGQNYTKVCRNNNVLAGIKRNTIRKLHHKKIEDTRKGRFYLNTTYL</sequence>
<name>A0A0K2UVI6_LEPSM</name>
<dbReference type="AlphaFoldDB" id="A0A0K2UVI6"/>
<organism evidence="1">
    <name type="scientific">Lepeophtheirus salmonis</name>
    <name type="common">Salmon louse</name>
    <name type="synonym">Caligus salmonis</name>
    <dbReference type="NCBI Taxonomy" id="72036"/>
    <lineage>
        <taxon>Eukaryota</taxon>
        <taxon>Metazoa</taxon>
        <taxon>Ecdysozoa</taxon>
        <taxon>Arthropoda</taxon>
        <taxon>Crustacea</taxon>
        <taxon>Multicrustacea</taxon>
        <taxon>Hexanauplia</taxon>
        <taxon>Copepoda</taxon>
        <taxon>Siphonostomatoida</taxon>
        <taxon>Caligidae</taxon>
        <taxon>Lepeophtheirus</taxon>
    </lineage>
</organism>
<feature type="non-terminal residue" evidence="1">
    <location>
        <position position="1"/>
    </location>
</feature>
<proteinExistence type="predicted"/>
<protein>
    <submittedName>
        <fullName evidence="1">Uncharacterized protein</fullName>
    </submittedName>
</protein>
<evidence type="ECO:0000313" key="1">
    <source>
        <dbReference type="EMBL" id="CDW42254.1"/>
    </source>
</evidence>
<accession>A0A0K2UVI6</accession>